<evidence type="ECO:0000313" key="5">
    <source>
        <dbReference type="Proteomes" id="UP000284379"/>
    </source>
</evidence>
<evidence type="ECO:0000256" key="1">
    <source>
        <dbReference type="SAM" id="SignalP"/>
    </source>
</evidence>
<dbReference type="InterPro" id="IPR049273">
    <property type="entry name" value="DUF3829-like_N"/>
</dbReference>
<accession>A0A413V5Q8</accession>
<feature type="signal peptide" evidence="1">
    <location>
        <begin position="1"/>
        <end position="18"/>
    </location>
</feature>
<dbReference type="PROSITE" id="PS51257">
    <property type="entry name" value="PROKAR_LIPOPROTEIN"/>
    <property type="match status" value="1"/>
</dbReference>
<evidence type="ECO:0000259" key="3">
    <source>
        <dbReference type="Pfam" id="PF22219"/>
    </source>
</evidence>
<dbReference type="InterPro" id="IPR053996">
    <property type="entry name" value="DUF3829-like_C"/>
</dbReference>
<feature type="chain" id="PRO_5019092040" description="DUF3829 domain-containing protein" evidence="1">
    <location>
        <begin position="19"/>
        <end position="288"/>
    </location>
</feature>
<keyword evidence="1" id="KW-0732">Signal</keyword>
<dbReference type="Pfam" id="PF22219">
    <property type="entry name" value="DUF3829_2nd"/>
    <property type="match status" value="1"/>
</dbReference>
<protein>
    <recommendedName>
        <fullName evidence="6">DUF3829 domain-containing protein</fullName>
    </recommendedName>
</protein>
<feature type="domain" description="DUF3829" evidence="3">
    <location>
        <begin position="184"/>
        <end position="288"/>
    </location>
</feature>
<dbReference type="EMBL" id="QSGO01000036">
    <property type="protein sequence ID" value="RHB28901.1"/>
    <property type="molecule type" value="Genomic_DNA"/>
</dbReference>
<sequence>MRKNLLLFGALISAFLLASCSGGNKSQSTTSVSTANVEDAMEVVKYYNTSLSVLKDVVNEKDVNAVLGYMEQKGKAPALTPIAPPAISEKDTVMLMNPGTCFNEETRQNLKQNYAGLFRSRAQFYSNFNTYLSYLKTKDYTKANQLLETSYRLSIEMAEYKMNVFDILSPFTEQAEQVLLADSPLKEQIMSVRKMASTMQSIINLYARKHVVMETARIDLKIAELTRQLEVARKLPVVAGHENDMKAYQAFLAQVETFIKQAQKVREKGEYTDADYEMLTSAYETSVI</sequence>
<gene>
    <name evidence="4" type="ORF">DW888_20235</name>
</gene>
<organism evidence="4 5">
    <name type="scientific">Bacteroides nordii</name>
    <dbReference type="NCBI Taxonomy" id="291645"/>
    <lineage>
        <taxon>Bacteria</taxon>
        <taxon>Pseudomonadati</taxon>
        <taxon>Bacteroidota</taxon>
        <taxon>Bacteroidia</taxon>
        <taxon>Bacteroidales</taxon>
        <taxon>Bacteroidaceae</taxon>
        <taxon>Bacteroides</taxon>
    </lineage>
</organism>
<name>A0A413V5Q8_9BACE</name>
<dbReference type="AlphaFoldDB" id="A0A413V5Q8"/>
<dbReference type="Pfam" id="PF20893">
    <property type="entry name" value="DUF6845"/>
    <property type="match status" value="1"/>
</dbReference>
<dbReference type="RefSeq" id="WP_122202363.1">
    <property type="nucleotide sequence ID" value="NZ_CABJFV010000036.1"/>
</dbReference>
<dbReference type="Gene3D" id="1.20.120.930">
    <property type="entry name" value="Uncharacterised protein PF12889, N-terminal DUF3829"/>
    <property type="match status" value="1"/>
</dbReference>
<feature type="domain" description="DUF3829" evidence="2">
    <location>
        <begin position="34"/>
        <end position="182"/>
    </location>
</feature>
<evidence type="ECO:0000259" key="2">
    <source>
        <dbReference type="Pfam" id="PF20893"/>
    </source>
</evidence>
<dbReference type="Gene3D" id="1.20.58.820">
    <property type="entry name" value="Uncharacterised protein PF12889, C-terminal DUF3829"/>
    <property type="match status" value="1"/>
</dbReference>
<dbReference type="Proteomes" id="UP000284379">
    <property type="component" value="Unassembled WGS sequence"/>
</dbReference>
<evidence type="ECO:0008006" key="6">
    <source>
        <dbReference type="Google" id="ProtNLM"/>
    </source>
</evidence>
<comment type="caution">
    <text evidence="4">The sequence shown here is derived from an EMBL/GenBank/DDBJ whole genome shotgun (WGS) entry which is preliminary data.</text>
</comment>
<evidence type="ECO:0000313" key="4">
    <source>
        <dbReference type="EMBL" id="RHB28901.1"/>
    </source>
</evidence>
<proteinExistence type="predicted"/>
<reference evidence="4 5" key="1">
    <citation type="submission" date="2018-08" db="EMBL/GenBank/DDBJ databases">
        <title>A genome reference for cultivated species of the human gut microbiota.</title>
        <authorList>
            <person name="Zou Y."/>
            <person name="Xue W."/>
            <person name="Luo G."/>
        </authorList>
    </citation>
    <scope>NUCLEOTIDE SEQUENCE [LARGE SCALE GENOMIC DNA]</scope>
    <source>
        <strain evidence="4 5">AM40-30BH</strain>
    </source>
</reference>